<reference evidence="2 3" key="1">
    <citation type="journal article" date="2017" name="Gigascience">
        <title>Draft genome of the honey bee ectoparasitic mite, Tropilaelaps mercedesae, is shaped by the parasitic life history.</title>
        <authorList>
            <person name="Dong X."/>
            <person name="Armstrong S.D."/>
            <person name="Xia D."/>
            <person name="Makepeace B.L."/>
            <person name="Darby A.C."/>
            <person name="Kadowaki T."/>
        </authorList>
    </citation>
    <scope>NUCLEOTIDE SEQUENCE [LARGE SCALE GENOMIC DNA]</scope>
    <source>
        <strain evidence="2">Wuxi-XJTLU</strain>
    </source>
</reference>
<dbReference type="Pfam" id="PF17820">
    <property type="entry name" value="PDZ_6"/>
    <property type="match status" value="1"/>
</dbReference>
<evidence type="ECO:0000259" key="1">
    <source>
        <dbReference type="PROSITE" id="PS50106"/>
    </source>
</evidence>
<dbReference type="InterPro" id="IPR001478">
    <property type="entry name" value="PDZ"/>
</dbReference>
<evidence type="ECO:0000313" key="3">
    <source>
        <dbReference type="Proteomes" id="UP000192247"/>
    </source>
</evidence>
<name>A0A1V9XTK7_9ACAR</name>
<dbReference type="InterPro" id="IPR036034">
    <property type="entry name" value="PDZ_sf"/>
</dbReference>
<dbReference type="Proteomes" id="UP000192247">
    <property type="component" value="Unassembled WGS sequence"/>
</dbReference>
<dbReference type="Gene3D" id="2.30.42.10">
    <property type="match status" value="1"/>
</dbReference>
<protein>
    <submittedName>
        <fullName evidence="2">Protein ALP-1</fullName>
    </submittedName>
</protein>
<dbReference type="SMART" id="SM00228">
    <property type="entry name" value="PDZ"/>
    <property type="match status" value="1"/>
</dbReference>
<gene>
    <name evidence="2" type="ORF">BIW11_07528</name>
</gene>
<evidence type="ECO:0000313" key="2">
    <source>
        <dbReference type="EMBL" id="OQR76819.1"/>
    </source>
</evidence>
<dbReference type="InParanoid" id="A0A1V9XTK7"/>
<dbReference type="PROSITE" id="PS50106">
    <property type="entry name" value="PDZ"/>
    <property type="match status" value="1"/>
</dbReference>
<dbReference type="EMBL" id="MNPL01004349">
    <property type="protein sequence ID" value="OQR76819.1"/>
    <property type="molecule type" value="Genomic_DNA"/>
</dbReference>
<comment type="caution">
    <text evidence="2">The sequence shown here is derived from an EMBL/GenBank/DDBJ whole genome shotgun (WGS) entry which is preliminary data.</text>
</comment>
<feature type="domain" description="PDZ" evidence="1">
    <location>
        <begin position="7"/>
        <end position="91"/>
    </location>
</feature>
<proteinExistence type="predicted"/>
<dbReference type="STRING" id="418985.A0A1V9XTK7"/>
<dbReference type="SUPFAM" id="SSF50156">
    <property type="entry name" value="PDZ domain-like"/>
    <property type="match status" value="1"/>
</dbReference>
<keyword evidence="3" id="KW-1185">Reference proteome</keyword>
<dbReference type="InterPro" id="IPR041489">
    <property type="entry name" value="PDZ_6"/>
</dbReference>
<sequence length="91" mass="10005">MGDEAELVVLEREDVNVPWGFSVVPCPDGVARITQVESGGLADDFGLCDGDRVLHVGRMKVDPRDGLNLSNVEMLLRMPTPQLEIVVLRFV</sequence>
<accession>A0A1V9XTK7</accession>
<organism evidence="2 3">
    <name type="scientific">Tropilaelaps mercedesae</name>
    <dbReference type="NCBI Taxonomy" id="418985"/>
    <lineage>
        <taxon>Eukaryota</taxon>
        <taxon>Metazoa</taxon>
        <taxon>Ecdysozoa</taxon>
        <taxon>Arthropoda</taxon>
        <taxon>Chelicerata</taxon>
        <taxon>Arachnida</taxon>
        <taxon>Acari</taxon>
        <taxon>Parasitiformes</taxon>
        <taxon>Mesostigmata</taxon>
        <taxon>Gamasina</taxon>
        <taxon>Dermanyssoidea</taxon>
        <taxon>Laelapidae</taxon>
        <taxon>Tropilaelaps</taxon>
    </lineage>
</organism>
<dbReference type="AlphaFoldDB" id="A0A1V9XTK7"/>